<protein>
    <submittedName>
        <fullName evidence="1">Carboxypeptidase-like regulatory domain-containing protein</fullName>
    </submittedName>
</protein>
<dbReference type="Pfam" id="PF13715">
    <property type="entry name" value="CarbopepD_reg_2"/>
    <property type="match status" value="1"/>
</dbReference>
<dbReference type="Gene3D" id="2.60.40.1120">
    <property type="entry name" value="Carboxypeptidase-like, regulatory domain"/>
    <property type="match status" value="1"/>
</dbReference>
<dbReference type="SUPFAM" id="SSF49464">
    <property type="entry name" value="Carboxypeptidase regulatory domain-like"/>
    <property type="match status" value="1"/>
</dbReference>
<sequence length="238" mass="26568">MKTELSITVKEPCSENFDNFKSTNDGGYCENCQKEVIDFTRMSNFEIMKRLENTTKTCGRFIQHQINTPIVMNPSRFSWFGKAAVVAVSLFGVAGTTNLHAHKVKLPIITVQTETDSVSPLKLVKLEGVYTVKGKVSDAQNLPLAGVNVVLKGSNIGIQTDFDGKFEFPQKLSEGDVLLFSYIGFDTKEYLVESSEEKLIEINIQFDDTDIILMGDVAVEGVYKSKKNIFQKIIGLFK</sequence>
<keyword evidence="2" id="KW-1185">Reference proteome</keyword>
<reference evidence="1 2" key="1">
    <citation type="submission" date="2023-09" db="EMBL/GenBank/DDBJ databases">
        <authorList>
            <person name="Rey-Velasco X."/>
        </authorList>
    </citation>
    <scope>NUCLEOTIDE SEQUENCE [LARGE SCALE GENOMIC DNA]</scope>
    <source>
        <strain evidence="1 2">P007</strain>
    </source>
</reference>
<dbReference type="Proteomes" id="UP001250662">
    <property type="component" value="Unassembled WGS sequence"/>
</dbReference>
<proteinExistence type="predicted"/>
<accession>A0ABU3BJS6</accession>
<organism evidence="1 2">
    <name type="scientific">Croceitalea vernalis</name>
    <dbReference type="NCBI Taxonomy" id="3075599"/>
    <lineage>
        <taxon>Bacteria</taxon>
        <taxon>Pseudomonadati</taxon>
        <taxon>Bacteroidota</taxon>
        <taxon>Flavobacteriia</taxon>
        <taxon>Flavobacteriales</taxon>
        <taxon>Flavobacteriaceae</taxon>
        <taxon>Croceitalea</taxon>
    </lineage>
</organism>
<evidence type="ECO:0000313" key="2">
    <source>
        <dbReference type="Proteomes" id="UP001250662"/>
    </source>
</evidence>
<evidence type="ECO:0000313" key="1">
    <source>
        <dbReference type="EMBL" id="MDT0622422.1"/>
    </source>
</evidence>
<gene>
    <name evidence="1" type="ORF">RM520_12355</name>
</gene>
<name>A0ABU3BJS6_9FLAO</name>
<dbReference type="EMBL" id="JAVRHU010000003">
    <property type="protein sequence ID" value="MDT0622422.1"/>
    <property type="molecule type" value="Genomic_DNA"/>
</dbReference>
<dbReference type="InterPro" id="IPR008969">
    <property type="entry name" value="CarboxyPept-like_regulatory"/>
</dbReference>
<comment type="caution">
    <text evidence="1">The sequence shown here is derived from an EMBL/GenBank/DDBJ whole genome shotgun (WGS) entry which is preliminary data.</text>
</comment>
<dbReference type="RefSeq" id="WP_311388206.1">
    <property type="nucleotide sequence ID" value="NZ_JAVRHU010000003.1"/>
</dbReference>